<evidence type="ECO:0000313" key="8">
    <source>
        <dbReference type="EMBL" id="KTD42536.1"/>
    </source>
</evidence>
<evidence type="ECO:0000259" key="7">
    <source>
        <dbReference type="Pfam" id="PF09335"/>
    </source>
</evidence>
<accession>A0A0W0XDE4</accession>
<feature type="transmembrane region" description="Helical" evidence="6">
    <location>
        <begin position="7"/>
        <end position="30"/>
    </location>
</feature>
<name>A0A0W0XDE4_9GAMM</name>
<evidence type="ECO:0000256" key="2">
    <source>
        <dbReference type="ARBA" id="ARBA00022475"/>
    </source>
</evidence>
<evidence type="ECO:0000256" key="3">
    <source>
        <dbReference type="ARBA" id="ARBA00022692"/>
    </source>
</evidence>
<dbReference type="PANTHER" id="PTHR12677">
    <property type="entry name" value="GOLGI APPARATUS MEMBRANE PROTEIN TVP38-RELATED"/>
    <property type="match status" value="1"/>
</dbReference>
<reference evidence="8 9" key="1">
    <citation type="submission" date="2015-11" db="EMBL/GenBank/DDBJ databases">
        <title>Genomic analysis of 38 Legionella species identifies large and diverse effector repertoires.</title>
        <authorList>
            <person name="Burstein D."/>
            <person name="Amaro F."/>
            <person name="Zusman T."/>
            <person name="Lifshitz Z."/>
            <person name="Cohen O."/>
            <person name="Gilbert J.A."/>
            <person name="Pupko T."/>
            <person name="Shuman H.A."/>
            <person name="Segal G."/>
        </authorList>
    </citation>
    <scope>NUCLEOTIDE SEQUENCE [LARGE SCALE GENOMIC DNA]</scope>
    <source>
        <strain evidence="8 9">Oak Ridge-10</strain>
    </source>
</reference>
<dbReference type="AlphaFoldDB" id="A0A0W0XDE4"/>
<feature type="transmembrane region" description="Helical" evidence="6">
    <location>
        <begin position="134"/>
        <end position="159"/>
    </location>
</feature>
<feature type="transmembrane region" description="Helical" evidence="6">
    <location>
        <begin position="208"/>
        <end position="225"/>
    </location>
</feature>
<protein>
    <recommendedName>
        <fullName evidence="6">TVP38/TMEM64 family membrane protein</fullName>
    </recommendedName>
</protein>
<dbReference type="PATRIC" id="fig|29423.5.peg.760"/>
<dbReference type="PANTHER" id="PTHR12677:SF59">
    <property type="entry name" value="GOLGI APPARATUS MEMBRANE PROTEIN TVP38-RELATED"/>
    <property type="match status" value="1"/>
</dbReference>
<keyword evidence="2 6" id="KW-1003">Cell membrane</keyword>
<comment type="similarity">
    <text evidence="6">Belongs to the TVP38/TMEM64 family.</text>
</comment>
<feature type="domain" description="VTT" evidence="7">
    <location>
        <begin position="72"/>
        <end position="186"/>
    </location>
</feature>
<comment type="subcellular location">
    <subcellularLocation>
        <location evidence="1 6">Cell membrane</location>
        <topology evidence="1 6">Multi-pass membrane protein</topology>
    </subcellularLocation>
</comment>
<dbReference type="InterPro" id="IPR015414">
    <property type="entry name" value="TMEM64"/>
</dbReference>
<evidence type="ECO:0000256" key="4">
    <source>
        <dbReference type="ARBA" id="ARBA00022989"/>
    </source>
</evidence>
<evidence type="ECO:0000256" key="5">
    <source>
        <dbReference type="ARBA" id="ARBA00023136"/>
    </source>
</evidence>
<dbReference type="EMBL" id="LNYP01000009">
    <property type="protein sequence ID" value="KTD42536.1"/>
    <property type="molecule type" value="Genomic_DNA"/>
</dbReference>
<evidence type="ECO:0000256" key="6">
    <source>
        <dbReference type="RuleBase" id="RU366058"/>
    </source>
</evidence>
<proteinExistence type="inferred from homology"/>
<gene>
    <name evidence="8" type="ORF">Loak_0730</name>
</gene>
<dbReference type="Pfam" id="PF09335">
    <property type="entry name" value="VTT_dom"/>
    <property type="match status" value="1"/>
</dbReference>
<keyword evidence="3 6" id="KW-0812">Transmembrane</keyword>
<sequence>MVKQIKRWGLLVFLMILLGLFFYFRLYRYLSFENLKLHREILLAWMEKNFMQVFLSFMVIYIVLVAISVPGATILTMTAGFLFGPVLGLLAVVISATIGALIVFLAVDLALREWIANKTSQWIKVMEKGFQENAFSYLLFLRLIPLFPFWILNIVPALLGISKRSFVLATCLGILPGSLVYVMVGDGIGHLIDTHQKPDFSLIYDPKILLPMMALAFLLLLPVLYKQFKKQEHKS</sequence>
<feature type="transmembrane region" description="Helical" evidence="6">
    <location>
        <begin position="166"/>
        <end position="188"/>
    </location>
</feature>
<evidence type="ECO:0000256" key="1">
    <source>
        <dbReference type="ARBA" id="ARBA00004651"/>
    </source>
</evidence>
<keyword evidence="5 6" id="KW-0472">Membrane</keyword>
<keyword evidence="4 6" id="KW-1133">Transmembrane helix</keyword>
<organism evidence="8 9">
    <name type="scientific">Legionella oakridgensis</name>
    <dbReference type="NCBI Taxonomy" id="29423"/>
    <lineage>
        <taxon>Bacteria</taxon>
        <taxon>Pseudomonadati</taxon>
        <taxon>Pseudomonadota</taxon>
        <taxon>Gammaproteobacteria</taxon>
        <taxon>Legionellales</taxon>
        <taxon>Legionellaceae</taxon>
        <taxon>Legionella</taxon>
    </lineage>
</organism>
<dbReference type="Proteomes" id="UP000054858">
    <property type="component" value="Unassembled WGS sequence"/>
</dbReference>
<dbReference type="RefSeq" id="WP_237757993.1">
    <property type="nucleotide sequence ID" value="NZ_LCUA01000030.1"/>
</dbReference>
<evidence type="ECO:0000313" key="9">
    <source>
        <dbReference type="Proteomes" id="UP000054858"/>
    </source>
</evidence>
<comment type="caution">
    <text evidence="8">The sequence shown here is derived from an EMBL/GenBank/DDBJ whole genome shotgun (WGS) entry which is preliminary data.</text>
</comment>
<dbReference type="GO" id="GO:0005886">
    <property type="term" value="C:plasma membrane"/>
    <property type="evidence" value="ECO:0007669"/>
    <property type="project" value="UniProtKB-SubCell"/>
</dbReference>
<feature type="transmembrane region" description="Helical" evidence="6">
    <location>
        <begin position="81"/>
        <end position="107"/>
    </location>
</feature>
<feature type="transmembrane region" description="Helical" evidence="6">
    <location>
        <begin position="50"/>
        <end position="69"/>
    </location>
</feature>
<dbReference type="InterPro" id="IPR032816">
    <property type="entry name" value="VTT_dom"/>
</dbReference>